<dbReference type="EMBL" id="AP028056">
    <property type="protein sequence ID" value="BEH02109.1"/>
    <property type="molecule type" value="Genomic_DNA"/>
</dbReference>
<evidence type="ECO:0000256" key="1">
    <source>
        <dbReference type="SAM" id="Phobius"/>
    </source>
</evidence>
<dbReference type="Proteomes" id="UP001431656">
    <property type="component" value="Chromosome"/>
</dbReference>
<name>A0AAN0MGX8_9ACTN</name>
<dbReference type="RefSeq" id="WP_286268416.1">
    <property type="nucleotide sequence ID" value="NZ_AP028056.1"/>
</dbReference>
<feature type="chain" id="PRO_5042810205" evidence="2">
    <location>
        <begin position="29"/>
        <end position="654"/>
    </location>
</feature>
<gene>
    <name evidence="3" type="ORF">brsh051_13900</name>
</gene>
<keyword evidence="2" id="KW-0732">Signal</keyword>
<keyword evidence="1" id="KW-0472">Membrane</keyword>
<keyword evidence="1" id="KW-1133">Transmembrane helix</keyword>
<sequence length="654" mass="68262">MALNPRRVRLLGVMLGLLLALTCLPTAAGHADESDDLLVELTSITPTVLSGGGELVISGRVTNQSSQTLTQLEAHLWRDATPITTLAALDAALADPQASGEAMQSPDATAQLGTGGELAPGATAEFTVRTDLSPGTAEQSWLSQPGAAYQVGVQVFSGPREIGGSSSLIAYPGDTRVDVGTIVLLNARPSLLPLESNADQLPVFADDSLSAEVAGRLERLLTLGEQDNVLVVIDPQLYDEVTALALPHALRLSDGGQSQVNSAGSAQAQAWLDRVNALMTSGRVARGLYGSVDLAQAVASGKADLVRQSATLPDGHLMAALPLVVAPYDGWVDEQSAAALAEVSPSWLLASNLGSSQLLHDAAGVPLLSVDPASTAQPAANPVQARGWLLARQLIGGTQGVPSIQLVTTTAQAEMALADESWRTRHAITDLTSAASSAGTPNWPSETVASSDALAEATSRTEGLLTAWDELIELPDETVDPSNRVVPGAWSITFGRNSQAQTEWLRLASEPAMAVLSPDAIQLRISDWVTTSSEDNLLPVTVTNNTAYQLRVRVHFESDNPLRISVADSELILVQPGESATVRVSPVAEGNGVVAMRAQVVTSGGHPVGTPVDFTITAAQSGRVAWIIIVASGVVLLGATAYRVRSMHRENQEG</sequence>
<evidence type="ECO:0000313" key="3">
    <source>
        <dbReference type="EMBL" id="BEH02109.1"/>
    </source>
</evidence>
<evidence type="ECO:0000313" key="4">
    <source>
        <dbReference type="Proteomes" id="UP001431656"/>
    </source>
</evidence>
<dbReference type="AlphaFoldDB" id="A0AAN0MGX8"/>
<dbReference type="Pfam" id="PF19516">
    <property type="entry name" value="DUF6049"/>
    <property type="match status" value="1"/>
</dbReference>
<keyword evidence="4" id="KW-1185">Reference proteome</keyword>
<protein>
    <submittedName>
        <fullName evidence="3">Uncharacterized protein</fullName>
    </submittedName>
</protein>
<reference evidence="3" key="1">
    <citation type="journal article" date="2024" name="Int. J. Syst. Evol. Microbiol.">
        <title>Brooklawnia propionicigenes sp. nov., a facultatively anaerobic, propionate-producing bacterium isolated from a methanogenic reactor treating waste from cattle farms.</title>
        <authorList>
            <person name="Akita Y."/>
            <person name="Ueki A."/>
            <person name="Tonouchi A."/>
            <person name="Sugawara Y."/>
            <person name="Honma S."/>
            <person name="Kaku N."/>
            <person name="Ueki K."/>
        </authorList>
    </citation>
    <scope>NUCLEOTIDE SEQUENCE</scope>
    <source>
        <strain evidence="3">SH051</strain>
    </source>
</reference>
<organism evidence="3 4">
    <name type="scientific">Brooklawnia propionicigenes</name>
    <dbReference type="NCBI Taxonomy" id="3041175"/>
    <lineage>
        <taxon>Bacteria</taxon>
        <taxon>Bacillati</taxon>
        <taxon>Actinomycetota</taxon>
        <taxon>Actinomycetes</taxon>
        <taxon>Propionibacteriales</taxon>
        <taxon>Propionibacteriaceae</taxon>
        <taxon>Brooklawnia</taxon>
    </lineage>
</organism>
<evidence type="ECO:0000256" key="2">
    <source>
        <dbReference type="SAM" id="SignalP"/>
    </source>
</evidence>
<dbReference type="KEGG" id="broo:brsh051_13900"/>
<proteinExistence type="predicted"/>
<keyword evidence="1" id="KW-0812">Transmembrane</keyword>
<dbReference type="InterPro" id="IPR046112">
    <property type="entry name" value="DUF6049"/>
</dbReference>
<feature type="transmembrane region" description="Helical" evidence="1">
    <location>
        <begin position="624"/>
        <end position="642"/>
    </location>
</feature>
<accession>A0AAN0MGX8</accession>
<feature type="signal peptide" evidence="2">
    <location>
        <begin position="1"/>
        <end position="28"/>
    </location>
</feature>